<evidence type="ECO:0000313" key="1">
    <source>
        <dbReference type="EMBL" id="GAJ08372.1"/>
    </source>
</evidence>
<dbReference type="EMBL" id="BARW01028024">
    <property type="protein sequence ID" value="GAJ08372.1"/>
    <property type="molecule type" value="Genomic_DNA"/>
</dbReference>
<name>X1UXR2_9ZZZZ</name>
<dbReference type="AlphaFoldDB" id="X1UXR2"/>
<proteinExistence type="predicted"/>
<protein>
    <submittedName>
        <fullName evidence="1">Uncharacterized protein</fullName>
    </submittedName>
</protein>
<accession>X1UXR2</accession>
<comment type="caution">
    <text evidence="1">The sequence shown here is derived from an EMBL/GenBank/DDBJ whole genome shotgun (WGS) entry which is preliminary data.</text>
</comment>
<gene>
    <name evidence="1" type="ORF">S12H4_45336</name>
</gene>
<sequence>MANGPFMLVLKADNPGAFIRYATDNPRHKVNIHWDRMIDDDQTWLVNPADGSLAYSLSFKLPEILKSWVFETSEDTRKRAFQAKQEFLSIITIYRLVEGKDQLFKLEFDAESTR</sequence>
<organism evidence="1">
    <name type="scientific">marine sediment metagenome</name>
    <dbReference type="NCBI Taxonomy" id="412755"/>
    <lineage>
        <taxon>unclassified sequences</taxon>
        <taxon>metagenomes</taxon>
        <taxon>ecological metagenomes</taxon>
    </lineage>
</organism>
<reference evidence="1" key="1">
    <citation type="journal article" date="2014" name="Front. Microbiol.">
        <title>High frequency of phylogenetically diverse reductive dehalogenase-homologous genes in deep subseafloor sedimentary metagenomes.</title>
        <authorList>
            <person name="Kawai M."/>
            <person name="Futagami T."/>
            <person name="Toyoda A."/>
            <person name="Takaki Y."/>
            <person name="Nishi S."/>
            <person name="Hori S."/>
            <person name="Arai W."/>
            <person name="Tsubouchi T."/>
            <person name="Morono Y."/>
            <person name="Uchiyama I."/>
            <person name="Ito T."/>
            <person name="Fujiyama A."/>
            <person name="Inagaki F."/>
            <person name="Takami H."/>
        </authorList>
    </citation>
    <scope>NUCLEOTIDE SEQUENCE</scope>
    <source>
        <strain evidence="1">Expedition CK06-06</strain>
    </source>
</reference>
<feature type="non-terminal residue" evidence="1">
    <location>
        <position position="114"/>
    </location>
</feature>